<dbReference type="AlphaFoldDB" id="A0AA36DKI2"/>
<accession>A0AA36DKI2</accession>
<keyword evidence="3" id="KW-1185">Reference proteome</keyword>
<feature type="signal peptide" evidence="1">
    <location>
        <begin position="1"/>
        <end position="18"/>
    </location>
</feature>
<evidence type="ECO:0000313" key="3">
    <source>
        <dbReference type="Proteomes" id="UP001177023"/>
    </source>
</evidence>
<keyword evidence="1" id="KW-0732">Signal</keyword>
<protein>
    <recommendedName>
        <fullName evidence="4">Secreted protein</fullName>
    </recommendedName>
</protein>
<feature type="non-terminal residue" evidence="2">
    <location>
        <position position="218"/>
    </location>
</feature>
<dbReference type="EMBL" id="CATQJA010002710">
    <property type="protein sequence ID" value="CAJ0587731.1"/>
    <property type="molecule type" value="Genomic_DNA"/>
</dbReference>
<gene>
    <name evidence="2" type="ORF">MSPICULIGERA_LOCUS25686</name>
</gene>
<sequence length="218" mass="24118">MQRLLASVLVLLVGTSLAADTCSASDIQGLTKCYQAFVGGYGFNMTNIIPHYWDVHQVRTAWLDAQGVKIQPKVCQIGNALINCIQRYSCLSQDTYLTLGANTTEAPRWFIDKIATQWQCGAGYSTLISDYYCMAACREHRDAQLNACNTMMKQEIMNGTDPCVATNDMVTCQSKIYATYCDYNAGVFDCGQNVAVIKGTTPMCAPALQDCGKFQYYF</sequence>
<evidence type="ECO:0008006" key="4">
    <source>
        <dbReference type="Google" id="ProtNLM"/>
    </source>
</evidence>
<name>A0AA36DKI2_9BILA</name>
<dbReference type="Proteomes" id="UP001177023">
    <property type="component" value="Unassembled WGS sequence"/>
</dbReference>
<organism evidence="2 3">
    <name type="scientific">Mesorhabditis spiculigera</name>
    <dbReference type="NCBI Taxonomy" id="96644"/>
    <lineage>
        <taxon>Eukaryota</taxon>
        <taxon>Metazoa</taxon>
        <taxon>Ecdysozoa</taxon>
        <taxon>Nematoda</taxon>
        <taxon>Chromadorea</taxon>
        <taxon>Rhabditida</taxon>
        <taxon>Rhabditina</taxon>
        <taxon>Rhabditomorpha</taxon>
        <taxon>Rhabditoidea</taxon>
        <taxon>Rhabditidae</taxon>
        <taxon>Mesorhabditinae</taxon>
        <taxon>Mesorhabditis</taxon>
    </lineage>
</organism>
<dbReference type="PANTHER" id="PTHR35014">
    <property type="entry name" value="INFECTION RESPONSE PROTEIN-RELATED"/>
    <property type="match status" value="1"/>
</dbReference>
<evidence type="ECO:0000313" key="2">
    <source>
        <dbReference type="EMBL" id="CAJ0587731.1"/>
    </source>
</evidence>
<proteinExistence type="predicted"/>
<reference evidence="2" key="1">
    <citation type="submission" date="2023-06" db="EMBL/GenBank/DDBJ databases">
        <authorList>
            <person name="Delattre M."/>
        </authorList>
    </citation>
    <scope>NUCLEOTIDE SEQUENCE</scope>
    <source>
        <strain evidence="2">AF72</strain>
    </source>
</reference>
<comment type="caution">
    <text evidence="2">The sequence shown here is derived from an EMBL/GenBank/DDBJ whole genome shotgun (WGS) entry which is preliminary data.</text>
</comment>
<dbReference type="PANTHER" id="PTHR35014:SF1">
    <property type="entry name" value="INFECTION RESPONSE PROTEIN"/>
    <property type="match status" value="1"/>
</dbReference>
<feature type="chain" id="PRO_5041340706" description="Secreted protein" evidence="1">
    <location>
        <begin position="19"/>
        <end position="218"/>
    </location>
</feature>
<evidence type="ECO:0000256" key="1">
    <source>
        <dbReference type="SAM" id="SignalP"/>
    </source>
</evidence>